<dbReference type="InParanoid" id="A0A540VAU4"/>
<dbReference type="Pfam" id="PF00496">
    <property type="entry name" value="SBP_bac_5"/>
    <property type="match status" value="1"/>
</dbReference>
<sequence>MPPAAPWSRSGGTIARRQRPLLMKTHVDGMVAERGCAVSQGTSHRFQAELDGDRPSRYNAAIVATPCWPCFPQAAAIRPSSNFDNPLVHSFLLHGRTLMRHHVKMVLVALVVLLLVSACAAPPPPQAGAPASGEEQSAATTEGPQPGGTLIIGKSTEAVGLDPHLVTARSSFEVIAQVYNQLVDLDEDYLPIPELAESWENPDDLTFIFHLRPDVKFHNGRTLVAEDVKFSFERIQDPAVASPWSSQLELIERIETPDERTVIFHLSQPFGAFLSTIASTWAAIVPPEEVEANGDLQRVMVGTGPFMLEEYVEETRTVLRANPDYFEGAPLLDGITYLIIPDEAARLAALRTGEIHMSALSNAASAGLAARSEGVSVASQQTTDYYLLGLNTQRAPFDDVRVRQALSLAIDRQAIVDSVFFGEGLVTGPIVPTLGKWSVPPEELPFYQPDVEQAKALLAEAGYPDGFETTITASPRFPEFTSIALVIQNQLKQIGVTATLDQVEWGTFIQKWRDRDFDTFVSYNGSGNDPDRALYPMLHTGGSVNAFQFSDPEIDRMLEEARTTVDQEERIRLYHELAQAIARQAPLIFLNTRTEYVALRDNVRDFHLSPVDTYRSLKQVWLAP</sequence>
<evidence type="ECO:0000259" key="5">
    <source>
        <dbReference type="Pfam" id="PF00496"/>
    </source>
</evidence>
<organism evidence="6 7">
    <name type="scientific">Litorilinea aerophila</name>
    <dbReference type="NCBI Taxonomy" id="1204385"/>
    <lineage>
        <taxon>Bacteria</taxon>
        <taxon>Bacillati</taxon>
        <taxon>Chloroflexota</taxon>
        <taxon>Caldilineae</taxon>
        <taxon>Caldilineales</taxon>
        <taxon>Caldilineaceae</taxon>
        <taxon>Litorilinea</taxon>
    </lineage>
</organism>
<gene>
    <name evidence="6" type="ORF">FKZ61_19355</name>
</gene>
<dbReference type="PANTHER" id="PTHR30290">
    <property type="entry name" value="PERIPLASMIC BINDING COMPONENT OF ABC TRANSPORTER"/>
    <property type="match status" value="1"/>
</dbReference>
<dbReference type="InterPro" id="IPR000914">
    <property type="entry name" value="SBP_5_dom"/>
</dbReference>
<dbReference type="GO" id="GO:1904680">
    <property type="term" value="F:peptide transmembrane transporter activity"/>
    <property type="evidence" value="ECO:0007669"/>
    <property type="project" value="TreeGrafter"/>
</dbReference>
<reference evidence="6 7" key="1">
    <citation type="submission" date="2019-06" db="EMBL/GenBank/DDBJ databases">
        <title>Genome sequence of Litorilinea aerophila BAA-2444.</title>
        <authorList>
            <person name="Maclea K.S."/>
            <person name="Maurais E.G."/>
            <person name="Iannazzi L.C."/>
        </authorList>
    </citation>
    <scope>NUCLEOTIDE SEQUENCE [LARGE SCALE GENOMIC DNA]</scope>
    <source>
        <strain evidence="6 7">ATCC BAA-2444</strain>
    </source>
</reference>
<dbReference type="PANTHER" id="PTHR30290:SF9">
    <property type="entry name" value="OLIGOPEPTIDE-BINDING PROTEIN APPA"/>
    <property type="match status" value="1"/>
</dbReference>
<feature type="domain" description="Solute-binding protein family 5" evidence="5">
    <location>
        <begin position="191"/>
        <end position="543"/>
    </location>
</feature>
<keyword evidence="2" id="KW-0813">Transport</keyword>
<dbReference type="PIRSF" id="PIRSF002741">
    <property type="entry name" value="MppA"/>
    <property type="match status" value="1"/>
</dbReference>
<comment type="caution">
    <text evidence="6">The sequence shown here is derived from an EMBL/GenBank/DDBJ whole genome shotgun (WGS) entry which is preliminary data.</text>
</comment>
<feature type="region of interest" description="Disordered" evidence="4">
    <location>
        <begin position="124"/>
        <end position="152"/>
    </location>
</feature>
<dbReference type="GO" id="GO:0042597">
    <property type="term" value="C:periplasmic space"/>
    <property type="evidence" value="ECO:0007669"/>
    <property type="project" value="UniProtKB-ARBA"/>
</dbReference>
<dbReference type="SUPFAM" id="SSF53850">
    <property type="entry name" value="Periplasmic binding protein-like II"/>
    <property type="match status" value="1"/>
</dbReference>
<evidence type="ECO:0000256" key="1">
    <source>
        <dbReference type="ARBA" id="ARBA00005695"/>
    </source>
</evidence>
<comment type="similarity">
    <text evidence="1">Belongs to the bacterial solute-binding protein 5 family.</text>
</comment>
<evidence type="ECO:0000256" key="2">
    <source>
        <dbReference type="ARBA" id="ARBA00022448"/>
    </source>
</evidence>
<evidence type="ECO:0000256" key="4">
    <source>
        <dbReference type="SAM" id="MobiDB-lite"/>
    </source>
</evidence>
<keyword evidence="3" id="KW-0732">Signal</keyword>
<dbReference type="GO" id="GO:0043190">
    <property type="term" value="C:ATP-binding cassette (ABC) transporter complex"/>
    <property type="evidence" value="ECO:0007669"/>
    <property type="project" value="InterPro"/>
</dbReference>
<evidence type="ECO:0000313" key="6">
    <source>
        <dbReference type="EMBL" id="TQE93889.1"/>
    </source>
</evidence>
<evidence type="ECO:0000256" key="3">
    <source>
        <dbReference type="ARBA" id="ARBA00022729"/>
    </source>
</evidence>
<dbReference type="Gene3D" id="3.90.76.10">
    <property type="entry name" value="Dipeptide-binding Protein, Domain 1"/>
    <property type="match status" value="1"/>
</dbReference>
<accession>A0A540VAU4</accession>
<proteinExistence type="inferred from homology"/>
<evidence type="ECO:0000313" key="7">
    <source>
        <dbReference type="Proteomes" id="UP000317371"/>
    </source>
</evidence>
<protein>
    <submittedName>
        <fullName evidence="6">ABC transporter substrate-binding protein</fullName>
    </submittedName>
</protein>
<dbReference type="InterPro" id="IPR039424">
    <property type="entry name" value="SBP_5"/>
</dbReference>
<keyword evidence="7" id="KW-1185">Reference proteome</keyword>
<feature type="compositionally biased region" description="Polar residues" evidence="4">
    <location>
        <begin position="134"/>
        <end position="143"/>
    </location>
</feature>
<dbReference type="Gene3D" id="3.10.105.10">
    <property type="entry name" value="Dipeptide-binding Protein, Domain 3"/>
    <property type="match status" value="1"/>
</dbReference>
<dbReference type="AlphaFoldDB" id="A0A540VAU4"/>
<dbReference type="GO" id="GO:0015833">
    <property type="term" value="P:peptide transport"/>
    <property type="evidence" value="ECO:0007669"/>
    <property type="project" value="TreeGrafter"/>
</dbReference>
<dbReference type="Gene3D" id="3.40.190.10">
    <property type="entry name" value="Periplasmic binding protein-like II"/>
    <property type="match status" value="1"/>
</dbReference>
<dbReference type="Proteomes" id="UP000317371">
    <property type="component" value="Unassembled WGS sequence"/>
</dbReference>
<dbReference type="InterPro" id="IPR030678">
    <property type="entry name" value="Peptide/Ni-bd"/>
</dbReference>
<dbReference type="EMBL" id="VIGC01000031">
    <property type="protein sequence ID" value="TQE93889.1"/>
    <property type="molecule type" value="Genomic_DNA"/>
</dbReference>
<dbReference type="OrthoDB" id="239741at2"/>
<name>A0A540VAU4_9CHLR</name>